<reference evidence="2 3" key="1">
    <citation type="submission" date="2016-01" db="EMBL/GenBank/DDBJ databases">
        <title>High potential of lignocellulose degradation of a new Verrucomicrobia species.</title>
        <authorList>
            <person name="Wang Y."/>
            <person name="Shi Y."/>
            <person name="Qiu Z."/>
            <person name="Liu S."/>
            <person name="Yang H."/>
        </authorList>
    </citation>
    <scope>NUCLEOTIDE SEQUENCE [LARGE SCALE GENOMIC DNA]</scope>
    <source>
        <strain evidence="2 3">TSB47</strain>
    </source>
</reference>
<sequence>MENEQWKMNNLPDNPPTAAVGPDLASGRDCPRAAARRIAPIAFSLFIIHCSFFIPSSPAADPAAKPSISTSAPVKNFRLPAFNEQGYRTSLLTGSEGRYIGPEQIDVTNLDLAIYPGDGTMRVETRLTAPTASFFLKNTAAPRASGKESVRLVHENEIDASGEDWAYDHGQKKLWINKNVRLVFPAPLQDILK</sequence>
<evidence type="ECO:0000256" key="1">
    <source>
        <dbReference type="SAM" id="MobiDB-lite"/>
    </source>
</evidence>
<feature type="region of interest" description="Disordered" evidence="1">
    <location>
        <begin position="1"/>
        <end position="25"/>
    </location>
</feature>
<dbReference type="STRING" id="1184151.AW736_25315"/>
<protein>
    <recommendedName>
        <fullName evidence="4">LPS export ABC transporter periplasmic protein LptC</fullName>
    </recommendedName>
</protein>
<accession>A0A178IAN1</accession>
<organism evidence="2 3">
    <name type="scientific">Termitidicoccus mucosus</name>
    <dbReference type="NCBI Taxonomy" id="1184151"/>
    <lineage>
        <taxon>Bacteria</taxon>
        <taxon>Pseudomonadati</taxon>
        <taxon>Verrucomicrobiota</taxon>
        <taxon>Opitutia</taxon>
        <taxon>Opitutales</taxon>
        <taxon>Opitutaceae</taxon>
        <taxon>Termitidicoccus</taxon>
    </lineage>
</organism>
<evidence type="ECO:0000313" key="3">
    <source>
        <dbReference type="Proteomes" id="UP000078486"/>
    </source>
</evidence>
<name>A0A178IAN1_9BACT</name>
<dbReference type="Proteomes" id="UP000078486">
    <property type="component" value="Unassembled WGS sequence"/>
</dbReference>
<comment type="caution">
    <text evidence="2">The sequence shown here is derived from an EMBL/GenBank/DDBJ whole genome shotgun (WGS) entry which is preliminary data.</text>
</comment>
<dbReference type="EMBL" id="LRRQ01000189">
    <property type="protein sequence ID" value="OAM87020.1"/>
    <property type="molecule type" value="Genomic_DNA"/>
</dbReference>
<feature type="compositionally biased region" description="Polar residues" evidence="1">
    <location>
        <begin position="1"/>
        <end position="12"/>
    </location>
</feature>
<proteinExistence type="predicted"/>
<evidence type="ECO:0000313" key="2">
    <source>
        <dbReference type="EMBL" id="OAM87020.1"/>
    </source>
</evidence>
<keyword evidence="3" id="KW-1185">Reference proteome</keyword>
<evidence type="ECO:0008006" key="4">
    <source>
        <dbReference type="Google" id="ProtNLM"/>
    </source>
</evidence>
<dbReference type="AlphaFoldDB" id="A0A178IAN1"/>
<gene>
    <name evidence="2" type="ORF">AW736_25315</name>
</gene>